<gene>
    <name evidence="5" type="ORF">FRACYDRAFT_236824</name>
</gene>
<keyword evidence="3" id="KW-0560">Oxidoreductase</keyword>
<evidence type="ECO:0000313" key="6">
    <source>
        <dbReference type="Proteomes" id="UP000095751"/>
    </source>
</evidence>
<protein>
    <submittedName>
        <fullName evidence="5">Lipoxygenase</fullName>
    </submittedName>
</protein>
<keyword evidence="6" id="KW-1185">Reference proteome</keyword>
<dbReference type="Gene3D" id="1.20.245.10">
    <property type="entry name" value="Lipoxygenase-1, Domain 5"/>
    <property type="match status" value="1"/>
</dbReference>
<dbReference type="GO" id="GO:0016702">
    <property type="term" value="F:oxidoreductase activity, acting on single donors with incorporation of molecular oxygen, incorporation of two atoms of oxygen"/>
    <property type="evidence" value="ECO:0007669"/>
    <property type="project" value="InterPro"/>
</dbReference>
<evidence type="ECO:0000313" key="5">
    <source>
        <dbReference type="EMBL" id="OEU18547.1"/>
    </source>
</evidence>
<dbReference type="InParanoid" id="A0A1E7FK81"/>
<dbReference type="InterPro" id="IPR000907">
    <property type="entry name" value="LipOase"/>
</dbReference>
<reference evidence="5 6" key="1">
    <citation type="submission" date="2016-09" db="EMBL/GenBank/DDBJ databases">
        <title>Extensive genetic diversity and differential bi-allelic expression allows diatom success in the polar Southern Ocean.</title>
        <authorList>
            <consortium name="DOE Joint Genome Institute"/>
            <person name="Mock T."/>
            <person name="Otillar R.P."/>
            <person name="Strauss J."/>
            <person name="Dupont C."/>
            <person name="Frickenhaus S."/>
            <person name="Maumus F."/>
            <person name="Mcmullan M."/>
            <person name="Sanges R."/>
            <person name="Schmutz J."/>
            <person name="Toseland A."/>
            <person name="Valas R."/>
            <person name="Veluchamy A."/>
            <person name="Ward B.J."/>
            <person name="Allen A."/>
            <person name="Barry K."/>
            <person name="Falciatore A."/>
            <person name="Ferrante M."/>
            <person name="Fortunato A.E."/>
            <person name="Gloeckner G."/>
            <person name="Gruber A."/>
            <person name="Hipkin R."/>
            <person name="Janech M."/>
            <person name="Kroth P."/>
            <person name="Leese F."/>
            <person name="Lindquist E."/>
            <person name="Lyon B.R."/>
            <person name="Martin J."/>
            <person name="Mayer C."/>
            <person name="Parker M."/>
            <person name="Quesneville H."/>
            <person name="Raymond J."/>
            <person name="Uhlig C."/>
            <person name="Valentin K.U."/>
            <person name="Worden A.Z."/>
            <person name="Armbrust E.V."/>
            <person name="Bowler C."/>
            <person name="Green B."/>
            <person name="Moulton V."/>
            <person name="Van Oosterhout C."/>
            <person name="Grigoriev I."/>
        </authorList>
    </citation>
    <scope>NUCLEOTIDE SEQUENCE [LARGE SCALE GENOMIC DNA]</scope>
    <source>
        <strain evidence="5 6">CCMP1102</strain>
    </source>
</reference>
<feature type="domain" description="Lipoxygenase" evidence="4">
    <location>
        <begin position="396"/>
        <end position="742"/>
    </location>
</feature>
<organism evidence="5 6">
    <name type="scientific">Fragilariopsis cylindrus CCMP1102</name>
    <dbReference type="NCBI Taxonomy" id="635003"/>
    <lineage>
        <taxon>Eukaryota</taxon>
        <taxon>Sar</taxon>
        <taxon>Stramenopiles</taxon>
        <taxon>Ochrophyta</taxon>
        <taxon>Bacillariophyta</taxon>
        <taxon>Bacillariophyceae</taxon>
        <taxon>Bacillariophycidae</taxon>
        <taxon>Bacillariales</taxon>
        <taxon>Bacillariaceae</taxon>
        <taxon>Fragilariopsis</taxon>
    </lineage>
</organism>
<dbReference type="Proteomes" id="UP000095751">
    <property type="component" value="Unassembled WGS sequence"/>
</dbReference>
<dbReference type="OrthoDB" id="9978233at2759"/>
<keyword evidence="1" id="KW-0479">Metal-binding</keyword>
<evidence type="ECO:0000256" key="3">
    <source>
        <dbReference type="ARBA" id="ARBA00023002"/>
    </source>
</evidence>
<dbReference type="AlphaFoldDB" id="A0A1E7FK81"/>
<dbReference type="PANTHER" id="PTHR11771">
    <property type="entry name" value="LIPOXYGENASE"/>
    <property type="match status" value="1"/>
</dbReference>
<evidence type="ECO:0000256" key="1">
    <source>
        <dbReference type="ARBA" id="ARBA00022723"/>
    </source>
</evidence>
<name>A0A1E7FK81_9STRA</name>
<evidence type="ECO:0000256" key="2">
    <source>
        <dbReference type="ARBA" id="ARBA00022964"/>
    </source>
</evidence>
<evidence type="ECO:0000259" key="4">
    <source>
        <dbReference type="PROSITE" id="PS51393"/>
    </source>
</evidence>
<proteinExistence type="predicted"/>
<dbReference type="SUPFAM" id="SSF48484">
    <property type="entry name" value="Lipoxigenase"/>
    <property type="match status" value="1"/>
</dbReference>
<sequence length="742" mass="84267">MAPQDRKNRVSFFGNVMASGSSEKWRRRSSVRQQQAEIKNPNLDATFSTDIFVLLIINLVIASRLAPFSASVSVTVLAASVGYAFLKNNKEVSKMLSYKSRNKSFTSEVLVFILRRAFTAKPFQEALRMGLCRIRAGEDYRPGSVQWPSDIVIRRIEKSQMESILKNLVTYPKTRDLDPLVCFLGMSLAQRKQAYFDDIPLVQPVTADEDFVYTTTSVLDVNVPWGYMCAECGTKTKIGQFLFKLATRVTLWLFEKLELFEETRSPLIFDSVEEAAVFFHYIIRPYMPRSSRRIAYVNEAKDVHGDASAHAFAGVGAWRLKAIVQQEKSNKGSMCWAKREASVACVPPEGSVAVIDCSWQASMKVRPGYETYGAAAFFNKDKELVGIWNEAAKHMVLPSADDENDEPWRWAQYHWKSSIAYEIFSVGHLLEIHWSASNTLVQTARYLPLSHPIRRIIKPFTWGSAFINYQALVNLVQTSGVIVRTGAVSIDGLTSHFEHIMDEHVHYGSFEKFVTNMGIFPTGFIEDVPLVEDGRSLWTIFESFVDEYMSVFFEDREDSEDGLLPRVEDDPDLFIFWEQARTARTEKHPLELEELSFSNLREFLTWGFFWSCAVHNLVANFTTENTLPTSFAGRIESAVRNNSPESGFQVPINTWLTQLSVLALTTIDSVPFLIESIRDTADFYGPSSLAPYGRNEEARMAFLRFADKLDELSVEIDKRNETRGWLATNCFNPKVLLCSASL</sequence>
<dbReference type="GO" id="GO:0046872">
    <property type="term" value="F:metal ion binding"/>
    <property type="evidence" value="ECO:0007669"/>
    <property type="project" value="UniProtKB-KW"/>
</dbReference>
<dbReference type="PROSITE" id="PS51393">
    <property type="entry name" value="LIPOXYGENASE_3"/>
    <property type="match status" value="1"/>
</dbReference>
<dbReference type="GO" id="GO:0034440">
    <property type="term" value="P:lipid oxidation"/>
    <property type="evidence" value="ECO:0007669"/>
    <property type="project" value="InterPro"/>
</dbReference>
<dbReference type="InterPro" id="IPR013819">
    <property type="entry name" value="LipOase_C"/>
</dbReference>
<dbReference type="EMBL" id="KV784356">
    <property type="protein sequence ID" value="OEU18547.1"/>
    <property type="molecule type" value="Genomic_DNA"/>
</dbReference>
<dbReference type="KEGG" id="fcy:FRACYDRAFT_236824"/>
<accession>A0A1E7FK81</accession>
<keyword evidence="2" id="KW-0223">Dioxygenase</keyword>
<dbReference type="InterPro" id="IPR036226">
    <property type="entry name" value="LipOase_C_sf"/>
</dbReference>
<dbReference type="SMR" id="A0A1E7FK81"/>